<evidence type="ECO:0000313" key="3">
    <source>
        <dbReference type="Proteomes" id="UP000799429"/>
    </source>
</evidence>
<sequence length="250" mass="28158">MTTPNPAIKGPGILFVQSAISRPDIMDYDTYMKWYDEDHIDEIIHTDAIKSAFRYINTSPDAKKPYLAFYPMEDIAFTQGERFRKIRVHSDLLPGSGLCYDLADIDVRYCGLVRKTEAKSTEPAAYVLVTGIEPGTSQSGSDVEAYVSGEQIEAISKLQGYIRTTRFKLLYARTNAQSRALKGLPTTDEPNPEPPTHLSLHEFERDPSRDELTRALESGNGKKIFSEAKEVETHIYKIAKAHGAKKFFEE</sequence>
<reference evidence="2" key="1">
    <citation type="journal article" date="2020" name="Stud. Mycol.">
        <title>101 Dothideomycetes genomes: a test case for predicting lifestyles and emergence of pathogens.</title>
        <authorList>
            <person name="Haridas S."/>
            <person name="Albert R."/>
            <person name="Binder M."/>
            <person name="Bloem J."/>
            <person name="Labutti K."/>
            <person name="Salamov A."/>
            <person name="Andreopoulos B."/>
            <person name="Baker S."/>
            <person name="Barry K."/>
            <person name="Bills G."/>
            <person name="Bluhm B."/>
            <person name="Cannon C."/>
            <person name="Castanera R."/>
            <person name="Culley D."/>
            <person name="Daum C."/>
            <person name="Ezra D."/>
            <person name="Gonzalez J."/>
            <person name="Henrissat B."/>
            <person name="Kuo A."/>
            <person name="Liang C."/>
            <person name="Lipzen A."/>
            <person name="Lutzoni F."/>
            <person name="Magnuson J."/>
            <person name="Mondo S."/>
            <person name="Nolan M."/>
            <person name="Ohm R."/>
            <person name="Pangilinan J."/>
            <person name="Park H.-J."/>
            <person name="Ramirez L."/>
            <person name="Alfaro M."/>
            <person name="Sun H."/>
            <person name="Tritt A."/>
            <person name="Yoshinaga Y."/>
            <person name="Zwiers L.-H."/>
            <person name="Turgeon B."/>
            <person name="Goodwin S."/>
            <person name="Spatafora J."/>
            <person name="Crous P."/>
            <person name="Grigoriev I."/>
        </authorList>
    </citation>
    <scope>NUCLEOTIDE SEQUENCE</scope>
    <source>
        <strain evidence="2">CBS 101060</strain>
    </source>
</reference>
<dbReference type="OrthoDB" id="2851338at2759"/>
<accession>A0A9P4S4X7</accession>
<evidence type="ECO:0000256" key="1">
    <source>
        <dbReference type="SAM" id="MobiDB-lite"/>
    </source>
</evidence>
<protein>
    <submittedName>
        <fullName evidence="2">Uncharacterized protein</fullName>
    </submittedName>
</protein>
<dbReference type="Proteomes" id="UP000799429">
    <property type="component" value="Unassembled WGS sequence"/>
</dbReference>
<keyword evidence="3" id="KW-1185">Reference proteome</keyword>
<name>A0A9P4S4X7_9PEZI</name>
<evidence type="ECO:0000313" key="2">
    <source>
        <dbReference type="EMBL" id="KAF2836236.1"/>
    </source>
</evidence>
<organism evidence="2 3">
    <name type="scientific">Patellaria atrata CBS 101060</name>
    <dbReference type="NCBI Taxonomy" id="1346257"/>
    <lineage>
        <taxon>Eukaryota</taxon>
        <taxon>Fungi</taxon>
        <taxon>Dikarya</taxon>
        <taxon>Ascomycota</taxon>
        <taxon>Pezizomycotina</taxon>
        <taxon>Dothideomycetes</taxon>
        <taxon>Dothideomycetes incertae sedis</taxon>
        <taxon>Patellariales</taxon>
        <taxon>Patellariaceae</taxon>
        <taxon>Patellaria</taxon>
    </lineage>
</organism>
<comment type="caution">
    <text evidence="2">The sequence shown here is derived from an EMBL/GenBank/DDBJ whole genome shotgun (WGS) entry which is preliminary data.</text>
</comment>
<proteinExistence type="predicted"/>
<gene>
    <name evidence="2" type="ORF">M501DRAFT_940071</name>
</gene>
<dbReference type="AlphaFoldDB" id="A0A9P4S4X7"/>
<feature type="region of interest" description="Disordered" evidence="1">
    <location>
        <begin position="181"/>
        <end position="207"/>
    </location>
</feature>
<dbReference type="EMBL" id="MU006104">
    <property type="protein sequence ID" value="KAF2836236.1"/>
    <property type="molecule type" value="Genomic_DNA"/>
</dbReference>